<dbReference type="NCBIfam" id="TIGR00299">
    <property type="entry name" value="nickel pincer cofactor biosynthesis protein LarC"/>
    <property type="match status" value="1"/>
</dbReference>
<dbReference type="PATRIC" id="fig|520762.4.peg.1780"/>
<organism evidence="2 3">
    <name type="scientific">Thermotalea metallivorans</name>
    <dbReference type="NCBI Taxonomy" id="520762"/>
    <lineage>
        <taxon>Bacteria</taxon>
        <taxon>Bacillati</taxon>
        <taxon>Bacillota</taxon>
        <taxon>Clostridia</taxon>
        <taxon>Peptostreptococcales</taxon>
        <taxon>Thermotaleaceae</taxon>
        <taxon>Thermotalea</taxon>
    </lineage>
</organism>
<dbReference type="EMBL" id="LOEE01000032">
    <property type="protein sequence ID" value="KXG75609.1"/>
    <property type="molecule type" value="Genomic_DNA"/>
</dbReference>
<name>A0A140L4Y4_9FIRM</name>
<keyword evidence="3" id="KW-1185">Reference proteome</keyword>
<proteinExistence type="predicted"/>
<dbReference type="InterPro" id="IPR002822">
    <property type="entry name" value="Ni_insertion"/>
</dbReference>
<comment type="caution">
    <text evidence="2">The sequence shown here is derived from an EMBL/GenBank/DDBJ whole genome shotgun (WGS) entry which is preliminary data.</text>
</comment>
<dbReference type="PANTHER" id="PTHR36566">
    <property type="entry name" value="NICKEL INSERTION PROTEIN-RELATED"/>
    <property type="match status" value="1"/>
</dbReference>
<dbReference type="PANTHER" id="PTHR36566:SF1">
    <property type="entry name" value="PYRIDINIUM-3,5-BISTHIOCARBOXYLIC ACID MONONUCLEOTIDE NICKEL INSERTION PROTEIN"/>
    <property type="match status" value="1"/>
</dbReference>
<protein>
    <recommendedName>
        <fullName evidence="4">Pyridinium-3,5-bisthiocarboxylic acid mononucleotide nickel insertion protein</fullName>
    </recommendedName>
</protein>
<dbReference type="STRING" id="520762.AN619_16050"/>
<evidence type="ECO:0000313" key="3">
    <source>
        <dbReference type="Proteomes" id="UP000070456"/>
    </source>
</evidence>
<evidence type="ECO:0000256" key="1">
    <source>
        <dbReference type="ARBA" id="ARBA00022596"/>
    </source>
</evidence>
<gene>
    <name evidence="2" type="ORF">AN619_16050</name>
</gene>
<dbReference type="Pfam" id="PF01969">
    <property type="entry name" value="Ni_insertion"/>
    <property type="match status" value="1"/>
</dbReference>
<reference evidence="2 3" key="1">
    <citation type="submission" date="2015-12" db="EMBL/GenBank/DDBJ databases">
        <title>Draft genome sequence of the thermoanaerobe Thermotalea metallivorans, an isolate from the runoff channel of the Great Artesian Basin, Australia.</title>
        <authorList>
            <person name="Patel B.K."/>
        </authorList>
    </citation>
    <scope>NUCLEOTIDE SEQUENCE [LARGE SCALE GENOMIC DNA]</scope>
    <source>
        <strain evidence="2 3">B2-1</strain>
    </source>
</reference>
<keyword evidence="1" id="KW-0533">Nickel</keyword>
<dbReference type="AlphaFoldDB" id="A0A140L4Y4"/>
<sequence>MQRILFFDCFSGISGDMTVGALLDLGIDQEQFLNEMKKLQVDGYKLEIKKSTKKGITGTDFHVILTHHHHDDEDHHHHDHRNLHDVERIIDESELKDHVKVMSKKIFRLVAEAEAKIHGKPLEEVHFHEVGAMDSIVDIVGTAICMDLLEVDEVYASPLHVGTGFVHCAHGVFPVPAPATLEILKGVPVYNKGIETELVTPTGAAIVKAFSDGFGDIPAMEIHKIGYGLGKKDLEIPNVLRVCLGEKKTKKIVL</sequence>
<evidence type="ECO:0000313" key="2">
    <source>
        <dbReference type="EMBL" id="KXG75609.1"/>
    </source>
</evidence>
<accession>A0A140L4Y4</accession>
<evidence type="ECO:0008006" key="4">
    <source>
        <dbReference type="Google" id="ProtNLM"/>
    </source>
</evidence>
<dbReference type="Proteomes" id="UP000070456">
    <property type="component" value="Unassembled WGS sequence"/>
</dbReference>